<protein>
    <submittedName>
        <fullName evidence="1">Uncharacterized protein</fullName>
    </submittedName>
</protein>
<proteinExistence type="predicted"/>
<reference evidence="1" key="1">
    <citation type="submission" date="2013-12" db="EMBL/GenBank/DDBJ databases">
        <title>A Varibaculum cambriense genome reconstructed from a premature infant gut community with otherwise low bacterial novelty that shifts toward anaerobic metabolism during the third week of life.</title>
        <authorList>
            <person name="Brown C.T."/>
            <person name="Sharon I."/>
            <person name="Thomas B.C."/>
            <person name="Castelle C.J."/>
            <person name="Morowitz M.J."/>
            <person name="Banfield J.F."/>
        </authorList>
    </citation>
    <scope>NUCLEOTIDE SEQUENCE</scope>
</reference>
<comment type="caution">
    <text evidence="1">The sequence shown here is derived from an EMBL/GenBank/DDBJ whole genome shotgun (WGS) entry which is preliminary data.</text>
</comment>
<sequence length="57" mass="6024">MIMASKLNPMEQSSVVLNPFSNCNADATGSAIMALNTRTPTILIEMDTAAAIKIAKI</sequence>
<accession>W1YR54</accession>
<organism evidence="1">
    <name type="scientific">human gut metagenome</name>
    <dbReference type="NCBI Taxonomy" id="408170"/>
    <lineage>
        <taxon>unclassified sequences</taxon>
        <taxon>metagenomes</taxon>
        <taxon>organismal metagenomes</taxon>
    </lineage>
</organism>
<evidence type="ECO:0000313" key="1">
    <source>
        <dbReference type="EMBL" id="ETJ44776.1"/>
    </source>
</evidence>
<dbReference type="EMBL" id="AZMM01001222">
    <property type="protein sequence ID" value="ETJ44776.1"/>
    <property type="molecule type" value="Genomic_DNA"/>
</dbReference>
<name>W1YR54_9ZZZZ</name>
<dbReference type="AlphaFoldDB" id="W1YR54"/>
<gene>
    <name evidence="1" type="ORF">Q604_UNBC01222G0001</name>
</gene>